<dbReference type="InterPro" id="IPR014026">
    <property type="entry name" value="UDP-Glc/GDP-Man_DH_dimer"/>
</dbReference>
<feature type="binding site" evidence="10">
    <location>
        <position position="125"/>
    </location>
    <ligand>
        <name>NAD(+)</name>
        <dbReference type="ChEBI" id="CHEBI:57540"/>
    </ligand>
</feature>
<dbReference type="PIRSF" id="PIRSF500134">
    <property type="entry name" value="UDPglc_DH_bac"/>
    <property type="match status" value="1"/>
</dbReference>
<evidence type="ECO:0000256" key="9">
    <source>
        <dbReference type="PIRSR" id="PIRSR500134-2"/>
    </source>
</evidence>
<evidence type="ECO:0000313" key="12">
    <source>
        <dbReference type="EMBL" id="GEP01813.1"/>
    </source>
</evidence>
<dbReference type="PIRSF" id="PIRSF000124">
    <property type="entry name" value="UDPglc_GDPman_dh"/>
    <property type="match status" value="1"/>
</dbReference>
<dbReference type="InterPro" id="IPR028357">
    <property type="entry name" value="UDPglc_DH_bac"/>
</dbReference>
<dbReference type="InterPro" id="IPR014027">
    <property type="entry name" value="UDP-Glc/GDP-Man_DH_C"/>
</dbReference>
<feature type="binding site" evidence="10">
    <location>
        <position position="271"/>
    </location>
    <ligand>
        <name>NAD(+)</name>
        <dbReference type="ChEBI" id="CHEBI:57540"/>
    </ligand>
</feature>
<dbReference type="GO" id="GO:0000271">
    <property type="term" value="P:polysaccharide biosynthetic process"/>
    <property type="evidence" value="ECO:0007669"/>
    <property type="project" value="InterPro"/>
</dbReference>
<evidence type="ECO:0000256" key="5">
    <source>
        <dbReference type="ARBA" id="ARBA00023027"/>
    </source>
</evidence>
<sequence>MKVAVFGLGYVGLTAVGCLARDDHEVIGIDTNPHKVEELLAGRCPIKEPGLAELIATGVSEGRIHASQLADGLLASCDLALVCVGTPSGTDGSHNMTFVGEVTRQIAVACKDRRGPPLTVVYRSTVRPGTMENFVTPILQATLKDIRNKIELVYNPEFLRESVAIFDYDNPPKIVVGTADGAQSDTIERLYAKLTAQRFYTGFKEAELTKFVDNTFHALKVSFGNEIGRLCYNLGIDAETVYKIFVSDTKLNISSYYLRPGGAFGGSCLPKDVRALQYLSSDIGANTPVVDSIIRTNEAHKHFVFQSCINGVAPGALVLLTGLAFKPNTDDLRESPNVDLARKLLNAGFKVSVYDPNVRAEHLLGQNLGYAYSQLPELSNLLIARREAETTLYDLVVDTSGNELGLHTQAKQRFNLREFMRAERRT</sequence>
<dbReference type="EMBL" id="BJZT01000054">
    <property type="protein sequence ID" value="GEP01813.1"/>
    <property type="molecule type" value="Genomic_DNA"/>
</dbReference>
<comment type="pathway">
    <text evidence="1">Nucleotide-sugar biosynthesis; UDP-alpha-D-glucuronate biosynthesis; UDP-alpha-D-glucuronate from UDP-alpha-D-glucose: step 1/1.</text>
</comment>
<dbReference type="PROSITE" id="PS51257">
    <property type="entry name" value="PROKAR_LIPOPROTEIN"/>
    <property type="match status" value="1"/>
</dbReference>
<keyword evidence="5 7" id="KW-0520">NAD</keyword>
<comment type="similarity">
    <text evidence="2 7">Belongs to the UDP-glucose/GDP-mannose dehydrogenase family.</text>
</comment>
<feature type="binding site" evidence="10">
    <location>
        <position position="161"/>
    </location>
    <ligand>
        <name>NAD(+)</name>
        <dbReference type="ChEBI" id="CHEBI:57540"/>
    </ligand>
</feature>
<feature type="active site" description="Nucleophile" evidence="8">
    <location>
        <position position="268"/>
    </location>
</feature>
<evidence type="ECO:0000256" key="1">
    <source>
        <dbReference type="ARBA" id="ARBA00004701"/>
    </source>
</evidence>
<accession>A0A512IVW8</accession>
<dbReference type="UniPathway" id="UPA00038">
    <property type="reaction ID" value="UER00491"/>
</dbReference>
<dbReference type="GO" id="GO:0006065">
    <property type="term" value="P:UDP-glucuronate biosynthetic process"/>
    <property type="evidence" value="ECO:0007669"/>
    <property type="project" value="UniProtKB-UniPathway"/>
</dbReference>
<dbReference type="SUPFAM" id="SSF51735">
    <property type="entry name" value="NAD(P)-binding Rossmann-fold domains"/>
    <property type="match status" value="1"/>
</dbReference>
<dbReference type="SMART" id="SM00984">
    <property type="entry name" value="UDPG_MGDP_dh_C"/>
    <property type="match status" value="1"/>
</dbReference>
<keyword evidence="4 7" id="KW-0560">Oxidoreductase</keyword>
<evidence type="ECO:0000256" key="10">
    <source>
        <dbReference type="PIRSR" id="PIRSR500134-3"/>
    </source>
</evidence>
<protein>
    <recommendedName>
        <fullName evidence="3 7">UDP-glucose 6-dehydrogenase</fullName>
        <ecNumber evidence="3 7">1.1.1.22</ecNumber>
    </recommendedName>
</protein>
<proteinExistence type="inferred from homology"/>
<dbReference type="PANTHER" id="PTHR43750:SF1">
    <property type="entry name" value="GDP-MANNOSE 6-DEHYDROGENASE"/>
    <property type="match status" value="1"/>
</dbReference>
<feature type="binding site" evidence="10">
    <location>
        <position position="333"/>
    </location>
    <ligand>
        <name>NAD(+)</name>
        <dbReference type="ChEBI" id="CHEBI:57540"/>
    </ligand>
</feature>
<dbReference type="Pfam" id="PF03720">
    <property type="entry name" value="UDPG_MGDP_dh_C"/>
    <property type="match status" value="1"/>
</dbReference>
<dbReference type="Proteomes" id="UP000321258">
    <property type="component" value="Unassembled WGS sequence"/>
</dbReference>
<evidence type="ECO:0000256" key="8">
    <source>
        <dbReference type="PIRSR" id="PIRSR500134-1"/>
    </source>
</evidence>
<dbReference type="OrthoDB" id="9803238at2"/>
<evidence type="ECO:0000256" key="3">
    <source>
        <dbReference type="ARBA" id="ARBA00012954"/>
    </source>
</evidence>
<feature type="domain" description="UDP-glucose/GDP-mannose dehydrogenase C-terminal" evidence="11">
    <location>
        <begin position="319"/>
        <end position="399"/>
    </location>
</feature>
<evidence type="ECO:0000313" key="13">
    <source>
        <dbReference type="Proteomes" id="UP000321258"/>
    </source>
</evidence>
<dbReference type="PANTHER" id="PTHR43750">
    <property type="entry name" value="UDP-GLUCOSE 6-DEHYDROGENASE TUAD"/>
    <property type="match status" value="1"/>
</dbReference>
<gene>
    <name evidence="12" type="ORF">MHA02_42000</name>
</gene>
<feature type="binding site" evidence="10">
    <location>
        <position position="30"/>
    </location>
    <ligand>
        <name>NAD(+)</name>
        <dbReference type="ChEBI" id="CHEBI:57540"/>
    </ligand>
</feature>
<dbReference type="AlphaFoldDB" id="A0A512IVW8"/>
<feature type="binding site" evidence="10">
    <location>
        <position position="35"/>
    </location>
    <ligand>
        <name>NAD(+)</name>
        <dbReference type="ChEBI" id="CHEBI:57540"/>
    </ligand>
</feature>
<keyword evidence="13" id="KW-1185">Reference proteome</keyword>
<dbReference type="Gene3D" id="3.40.50.720">
    <property type="entry name" value="NAD(P)-binding Rossmann-like Domain"/>
    <property type="match status" value="2"/>
</dbReference>
<reference evidence="12 13" key="1">
    <citation type="submission" date="2019-07" db="EMBL/GenBank/DDBJ databases">
        <title>Whole genome shotgun sequence of Methylobacterium haplocladii NBRC 107714.</title>
        <authorList>
            <person name="Hosoyama A."/>
            <person name="Uohara A."/>
            <person name="Ohji S."/>
            <person name="Ichikawa N."/>
        </authorList>
    </citation>
    <scope>NUCLEOTIDE SEQUENCE [LARGE SCALE GENOMIC DNA]</scope>
    <source>
        <strain evidence="12 13">NBRC 107714</strain>
    </source>
</reference>
<dbReference type="EC" id="1.1.1.22" evidence="3 7"/>
<dbReference type="NCBIfam" id="TIGR03026">
    <property type="entry name" value="NDP-sugDHase"/>
    <property type="match status" value="1"/>
</dbReference>
<dbReference type="Gene3D" id="1.20.5.170">
    <property type="match status" value="1"/>
</dbReference>
<dbReference type="InterPro" id="IPR017476">
    <property type="entry name" value="UDP-Glc/GDP-Man"/>
</dbReference>
<dbReference type="InterPro" id="IPR036220">
    <property type="entry name" value="UDP-Glc/GDP-Man_DH_C_sf"/>
</dbReference>
<evidence type="ECO:0000256" key="2">
    <source>
        <dbReference type="ARBA" id="ARBA00006601"/>
    </source>
</evidence>
<evidence type="ECO:0000256" key="4">
    <source>
        <dbReference type="ARBA" id="ARBA00023002"/>
    </source>
</evidence>
<dbReference type="GO" id="GO:0051287">
    <property type="term" value="F:NAD binding"/>
    <property type="evidence" value="ECO:0007669"/>
    <property type="project" value="InterPro"/>
</dbReference>
<comment type="catalytic activity">
    <reaction evidence="6 7">
        <text>UDP-alpha-D-glucose + 2 NAD(+) + H2O = UDP-alpha-D-glucuronate + 2 NADH + 3 H(+)</text>
        <dbReference type="Rhea" id="RHEA:23596"/>
        <dbReference type="ChEBI" id="CHEBI:15377"/>
        <dbReference type="ChEBI" id="CHEBI:15378"/>
        <dbReference type="ChEBI" id="CHEBI:57540"/>
        <dbReference type="ChEBI" id="CHEBI:57945"/>
        <dbReference type="ChEBI" id="CHEBI:58052"/>
        <dbReference type="ChEBI" id="CHEBI:58885"/>
        <dbReference type="EC" id="1.1.1.22"/>
    </reaction>
</comment>
<dbReference type="Pfam" id="PF03721">
    <property type="entry name" value="UDPG_MGDP_dh_N"/>
    <property type="match status" value="1"/>
</dbReference>
<feature type="binding site" evidence="9">
    <location>
        <position position="265"/>
    </location>
    <ligand>
        <name>substrate</name>
    </ligand>
</feature>
<dbReference type="SUPFAM" id="SSF52413">
    <property type="entry name" value="UDP-glucose/GDP-mannose dehydrogenase C-terminal domain"/>
    <property type="match status" value="1"/>
</dbReference>
<dbReference type="SUPFAM" id="SSF48179">
    <property type="entry name" value="6-phosphogluconate dehydrogenase C-terminal domain-like"/>
    <property type="match status" value="1"/>
</dbReference>
<evidence type="ECO:0000256" key="7">
    <source>
        <dbReference type="PIRNR" id="PIRNR000124"/>
    </source>
</evidence>
<feature type="binding site" evidence="9">
    <location>
        <begin position="257"/>
        <end position="261"/>
    </location>
    <ligand>
        <name>substrate</name>
    </ligand>
</feature>
<feature type="binding site" evidence="9">
    <location>
        <position position="326"/>
    </location>
    <ligand>
        <name>substrate</name>
    </ligand>
</feature>
<dbReference type="GO" id="GO:0003979">
    <property type="term" value="F:UDP-glucose 6-dehydrogenase activity"/>
    <property type="evidence" value="ECO:0007669"/>
    <property type="project" value="UniProtKB-EC"/>
</dbReference>
<organism evidence="12 13">
    <name type="scientific">Methylobacterium haplocladii</name>
    <dbReference type="NCBI Taxonomy" id="1176176"/>
    <lineage>
        <taxon>Bacteria</taxon>
        <taxon>Pseudomonadati</taxon>
        <taxon>Pseudomonadota</taxon>
        <taxon>Alphaproteobacteria</taxon>
        <taxon>Hyphomicrobiales</taxon>
        <taxon>Methylobacteriaceae</taxon>
        <taxon>Methylobacterium</taxon>
    </lineage>
</organism>
<dbReference type="Pfam" id="PF00984">
    <property type="entry name" value="UDPG_MGDP_dh"/>
    <property type="match status" value="1"/>
</dbReference>
<feature type="binding site" evidence="9">
    <location>
        <position position="210"/>
    </location>
    <ligand>
        <name>substrate</name>
    </ligand>
</feature>
<comment type="caution">
    <text evidence="12">The sequence shown here is derived from an EMBL/GenBank/DDBJ whole genome shotgun (WGS) entry which is preliminary data.</text>
</comment>
<dbReference type="RefSeq" id="WP_147082465.1">
    <property type="nucleotide sequence ID" value="NZ_BJZT01000054.1"/>
</dbReference>
<dbReference type="InterPro" id="IPR036291">
    <property type="entry name" value="NAD(P)-bd_dom_sf"/>
</dbReference>
<name>A0A512IVW8_9HYPH</name>
<evidence type="ECO:0000256" key="6">
    <source>
        <dbReference type="ARBA" id="ARBA00047473"/>
    </source>
</evidence>
<feature type="binding site" evidence="9">
    <location>
        <begin position="158"/>
        <end position="161"/>
    </location>
    <ligand>
        <name>substrate</name>
    </ligand>
</feature>
<evidence type="ECO:0000259" key="11">
    <source>
        <dbReference type="SMART" id="SM00984"/>
    </source>
</evidence>
<dbReference type="InterPro" id="IPR008927">
    <property type="entry name" value="6-PGluconate_DH-like_C_sf"/>
</dbReference>
<feature type="binding site" evidence="10">
    <location>
        <position position="86"/>
    </location>
    <ligand>
        <name>NAD(+)</name>
        <dbReference type="ChEBI" id="CHEBI:57540"/>
    </ligand>
</feature>
<dbReference type="InterPro" id="IPR001732">
    <property type="entry name" value="UDP-Glc/GDP-Man_DH_N"/>
</dbReference>